<evidence type="ECO:0000313" key="10">
    <source>
        <dbReference type="Proteomes" id="UP000298656"/>
    </source>
</evidence>
<reference evidence="9 10" key="1">
    <citation type="submission" date="2019-05" db="EMBL/GenBank/DDBJ databases">
        <title>Burkholderia sp. DHOD12, isolated from subtropical forest soil.</title>
        <authorList>
            <person name="Gao Z.-H."/>
            <person name="Qiu L.-H."/>
        </authorList>
    </citation>
    <scope>NUCLEOTIDE SEQUENCE [LARGE SCALE GENOMIC DNA]</scope>
    <source>
        <strain evidence="9 10">DHOD12</strain>
    </source>
</reference>
<dbReference type="EMBL" id="CP040077">
    <property type="protein sequence ID" value="QCP48833.1"/>
    <property type="molecule type" value="Genomic_DNA"/>
</dbReference>
<gene>
    <name evidence="9" type="ORF">FAZ95_06305</name>
</gene>
<keyword evidence="10" id="KW-1185">Reference proteome</keyword>
<sequence length="139" mass="15121">MSMNAFAEDDDDGLMNEINMTPLVDVMLVLLIIFLVTIPAIHHAVKIDLPHASSQKQDTKPAHVTVSVQADGTVLWDDKPVTDDVLRADIAQAAQADPQPELHLRADRKVPYERVADVMSAAQAGGLTKIGFVTEPKTK</sequence>
<evidence type="ECO:0000256" key="5">
    <source>
        <dbReference type="ARBA" id="ARBA00022989"/>
    </source>
</evidence>
<protein>
    <submittedName>
        <fullName evidence="9">Biopolymer transporter ExbD</fullName>
    </submittedName>
</protein>
<dbReference type="OrthoDB" id="9798629at2"/>
<dbReference type="KEGG" id="tvl:FAZ95_06305"/>
<organism evidence="9 10">
    <name type="scientific">Trinickia violacea</name>
    <dbReference type="NCBI Taxonomy" id="2571746"/>
    <lineage>
        <taxon>Bacteria</taxon>
        <taxon>Pseudomonadati</taxon>
        <taxon>Pseudomonadota</taxon>
        <taxon>Betaproteobacteria</taxon>
        <taxon>Burkholderiales</taxon>
        <taxon>Burkholderiaceae</taxon>
        <taxon>Trinickia</taxon>
    </lineage>
</organism>
<dbReference type="Gene3D" id="3.30.420.270">
    <property type="match status" value="1"/>
</dbReference>
<evidence type="ECO:0000256" key="2">
    <source>
        <dbReference type="ARBA" id="ARBA00005811"/>
    </source>
</evidence>
<evidence type="ECO:0000256" key="3">
    <source>
        <dbReference type="ARBA" id="ARBA00022475"/>
    </source>
</evidence>
<comment type="subcellular location">
    <subcellularLocation>
        <location evidence="1">Cell membrane</location>
        <topology evidence="1">Single-pass membrane protein</topology>
    </subcellularLocation>
    <subcellularLocation>
        <location evidence="7">Cell membrane</location>
        <topology evidence="7">Single-pass type II membrane protein</topology>
    </subcellularLocation>
</comment>
<dbReference type="RefSeq" id="WP_137331664.1">
    <property type="nucleotide sequence ID" value="NZ_CP040077.1"/>
</dbReference>
<proteinExistence type="inferred from homology"/>
<accession>A0A4P8IPC0</accession>
<keyword evidence="5 8" id="KW-1133">Transmembrane helix</keyword>
<keyword evidence="3" id="KW-1003">Cell membrane</keyword>
<evidence type="ECO:0000313" key="9">
    <source>
        <dbReference type="EMBL" id="QCP48833.1"/>
    </source>
</evidence>
<dbReference type="GO" id="GO:0005886">
    <property type="term" value="C:plasma membrane"/>
    <property type="evidence" value="ECO:0007669"/>
    <property type="project" value="UniProtKB-SubCell"/>
</dbReference>
<evidence type="ECO:0000256" key="8">
    <source>
        <dbReference type="SAM" id="Phobius"/>
    </source>
</evidence>
<dbReference type="Pfam" id="PF02472">
    <property type="entry name" value="ExbD"/>
    <property type="match status" value="1"/>
</dbReference>
<evidence type="ECO:0000256" key="7">
    <source>
        <dbReference type="RuleBase" id="RU003879"/>
    </source>
</evidence>
<dbReference type="PANTHER" id="PTHR30558">
    <property type="entry name" value="EXBD MEMBRANE COMPONENT OF PMF-DRIVEN MACROMOLECULE IMPORT SYSTEM"/>
    <property type="match status" value="1"/>
</dbReference>
<dbReference type="GO" id="GO:0015031">
    <property type="term" value="P:protein transport"/>
    <property type="evidence" value="ECO:0007669"/>
    <property type="project" value="UniProtKB-KW"/>
</dbReference>
<evidence type="ECO:0000256" key="4">
    <source>
        <dbReference type="ARBA" id="ARBA00022692"/>
    </source>
</evidence>
<keyword evidence="6 8" id="KW-0472">Membrane</keyword>
<comment type="similarity">
    <text evidence="2 7">Belongs to the ExbD/TolR family.</text>
</comment>
<name>A0A4P8IPC0_9BURK</name>
<dbReference type="InterPro" id="IPR003400">
    <property type="entry name" value="ExbD"/>
</dbReference>
<dbReference type="AlphaFoldDB" id="A0A4P8IPC0"/>
<dbReference type="GO" id="GO:0022857">
    <property type="term" value="F:transmembrane transporter activity"/>
    <property type="evidence" value="ECO:0007669"/>
    <property type="project" value="InterPro"/>
</dbReference>
<evidence type="ECO:0000256" key="1">
    <source>
        <dbReference type="ARBA" id="ARBA00004162"/>
    </source>
</evidence>
<keyword evidence="7" id="KW-0813">Transport</keyword>
<keyword evidence="7" id="KW-0653">Protein transport</keyword>
<feature type="transmembrane region" description="Helical" evidence="8">
    <location>
        <begin position="20"/>
        <end position="41"/>
    </location>
</feature>
<keyword evidence="4 7" id="KW-0812">Transmembrane</keyword>
<dbReference type="PANTHER" id="PTHR30558:SF7">
    <property type="entry name" value="TOL-PAL SYSTEM PROTEIN TOLR"/>
    <property type="match status" value="1"/>
</dbReference>
<dbReference type="Proteomes" id="UP000298656">
    <property type="component" value="Chromosome 1"/>
</dbReference>
<evidence type="ECO:0000256" key="6">
    <source>
        <dbReference type="ARBA" id="ARBA00023136"/>
    </source>
</evidence>